<evidence type="ECO:0000313" key="2">
    <source>
        <dbReference type="EMBL" id="MCI8210785.1"/>
    </source>
</evidence>
<dbReference type="Proteomes" id="UP001320513">
    <property type="component" value="Unassembled WGS sequence"/>
</dbReference>
<dbReference type="PROSITE" id="PS51257">
    <property type="entry name" value="PROKAR_LIPOPROTEIN"/>
    <property type="match status" value="1"/>
</dbReference>
<gene>
    <name evidence="2" type="ORF">AUC61_14705</name>
</gene>
<organism evidence="2 3">
    <name type="scientific">Pseudomonas maioricensis</name>
    <dbReference type="NCBI Taxonomy" id="1766623"/>
    <lineage>
        <taxon>Bacteria</taxon>
        <taxon>Pseudomonadati</taxon>
        <taxon>Pseudomonadota</taxon>
        <taxon>Gammaproteobacteria</taxon>
        <taxon>Pseudomonadales</taxon>
        <taxon>Pseudomonadaceae</taxon>
        <taxon>Pseudomonas</taxon>
    </lineage>
</organism>
<proteinExistence type="predicted"/>
<reference evidence="2 3" key="1">
    <citation type="submission" date="2015-12" db="EMBL/GenBank/DDBJ databases">
        <title>Phylogenomics in the description of a new species in the Pseudomonas syringae group.</title>
        <authorList>
            <person name="Busquets A."/>
            <person name="Gomila M."/>
            <person name="Beiki F."/>
            <person name="Rahimian H."/>
            <person name="Mulet M."/>
            <person name="Sanchez D."/>
            <person name="Garcia-Valdes E."/>
            <person name="Lalucat J."/>
        </authorList>
    </citation>
    <scope>NUCLEOTIDE SEQUENCE [LARGE SCALE GENOMIC DNA]</scope>
    <source>
        <strain evidence="2 3">S25</strain>
    </source>
</reference>
<keyword evidence="3" id="KW-1185">Reference proteome</keyword>
<keyword evidence="1" id="KW-0732">Signal</keyword>
<evidence type="ECO:0008006" key="4">
    <source>
        <dbReference type="Google" id="ProtNLM"/>
    </source>
</evidence>
<evidence type="ECO:0000256" key="1">
    <source>
        <dbReference type="SAM" id="SignalP"/>
    </source>
</evidence>
<feature type="signal peptide" evidence="1">
    <location>
        <begin position="1"/>
        <end position="24"/>
    </location>
</feature>
<sequence length="141" mass="15067">MKLLIAAALLALVAGCSTSPVTEADAKPVPLERIYQSSMVAGSSGYKDGQATVVFLRDSGYYGSGCSHDVFVNNVKVFAIRQGEFIRLALPAGSYFFRLETGGGLCPNIATSQSSELKVGQEEAYRILLPSDGNLRLTRTK</sequence>
<accession>A0ABS9ZJM7</accession>
<name>A0ABS9ZJM7_9PSED</name>
<comment type="caution">
    <text evidence="2">The sequence shown here is derived from an EMBL/GenBank/DDBJ whole genome shotgun (WGS) entry which is preliminary data.</text>
</comment>
<protein>
    <recommendedName>
        <fullName evidence="4">Lipoprotein</fullName>
    </recommendedName>
</protein>
<dbReference type="RefSeq" id="WP_243247006.1">
    <property type="nucleotide sequence ID" value="NZ_LOHG01000008.1"/>
</dbReference>
<dbReference type="EMBL" id="LOHG01000008">
    <property type="protein sequence ID" value="MCI8210785.1"/>
    <property type="molecule type" value="Genomic_DNA"/>
</dbReference>
<evidence type="ECO:0000313" key="3">
    <source>
        <dbReference type="Proteomes" id="UP001320513"/>
    </source>
</evidence>
<feature type="chain" id="PRO_5045719890" description="Lipoprotein" evidence="1">
    <location>
        <begin position="25"/>
        <end position="141"/>
    </location>
</feature>